<feature type="transmembrane region" description="Helical" evidence="1">
    <location>
        <begin position="6"/>
        <end position="31"/>
    </location>
</feature>
<dbReference type="EMBL" id="DRHH01000076">
    <property type="protein sequence ID" value="HEB14124.1"/>
    <property type="molecule type" value="Genomic_DNA"/>
</dbReference>
<sequence length="172" mass="18861">MSPAKTGFSVFGFVISLGLIFILVAVSLWAWNPLERIKQSRDGQRIANLDLIKNAIDETVSEETPLASTFGVPSSTVGVEVSASPDGSGWVPMDLSDHFEELPDDPENGRTFEDILGSKVLGEYQFISDGKFYIIRTHLEAEISLERYAQDGSDNSWYEVGSAPGMSTYFGL</sequence>
<keyword evidence="1" id="KW-0812">Transmembrane</keyword>
<comment type="caution">
    <text evidence="2">The sequence shown here is derived from an EMBL/GenBank/DDBJ whole genome shotgun (WGS) entry which is preliminary data.</text>
</comment>
<dbReference type="AlphaFoldDB" id="A0A7C1NYN3"/>
<proteinExistence type="predicted"/>
<organism evidence="2">
    <name type="scientific">candidate division WWE3 bacterium</name>
    <dbReference type="NCBI Taxonomy" id="2053526"/>
    <lineage>
        <taxon>Bacteria</taxon>
        <taxon>Katanobacteria</taxon>
    </lineage>
</organism>
<evidence type="ECO:0000313" key="2">
    <source>
        <dbReference type="EMBL" id="HEB14124.1"/>
    </source>
</evidence>
<name>A0A7C1NYN3_UNCKA</name>
<reference evidence="2" key="1">
    <citation type="journal article" date="2020" name="mSystems">
        <title>Genome- and Community-Level Interaction Insights into Carbon Utilization and Element Cycling Functions of Hydrothermarchaeota in Hydrothermal Sediment.</title>
        <authorList>
            <person name="Zhou Z."/>
            <person name="Liu Y."/>
            <person name="Xu W."/>
            <person name="Pan J."/>
            <person name="Luo Z.H."/>
            <person name="Li M."/>
        </authorList>
    </citation>
    <scope>NUCLEOTIDE SEQUENCE [LARGE SCALE GENOMIC DNA]</scope>
    <source>
        <strain evidence="2">HyVt-365</strain>
    </source>
</reference>
<accession>A0A7C1NYN3</accession>
<keyword evidence="1" id="KW-0472">Membrane</keyword>
<keyword evidence="1" id="KW-1133">Transmembrane helix</keyword>
<protein>
    <submittedName>
        <fullName evidence="2">Uncharacterized protein</fullName>
    </submittedName>
</protein>
<dbReference type="Proteomes" id="UP000885744">
    <property type="component" value="Unassembled WGS sequence"/>
</dbReference>
<evidence type="ECO:0000256" key="1">
    <source>
        <dbReference type="SAM" id="Phobius"/>
    </source>
</evidence>
<gene>
    <name evidence="2" type="ORF">ENI09_01810</name>
</gene>